<dbReference type="Proteomes" id="UP001324427">
    <property type="component" value="Unassembled WGS sequence"/>
</dbReference>
<evidence type="ECO:0000256" key="1">
    <source>
        <dbReference type="SAM" id="MobiDB-lite"/>
    </source>
</evidence>
<comment type="caution">
    <text evidence="2">The sequence shown here is derived from an EMBL/GenBank/DDBJ whole genome shotgun (WGS) entry which is preliminary data.</text>
</comment>
<accession>A0AAV9JZE5</accession>
<evidence type="ECO:0000313" key="3">
    <source>
        <dbReference type="Proteomes" id="UP001324427"/>
    </source>
</evidence>
<name>A0AAV9JZE5_9PEZI</name>
<reference evidence="2 3" key="1">
    <citation type="submission" date="2021-11" db="EMBL/GenBank/DDBJ databases">
        <title>Black yeast isolated from Biological Soil Crust.</title>
        <authorList>
            <person name="Kurbessoian T."/>
        </authorList>
    </citation>
    <scope>NUCLEOTIDE SEQUENCE [LARGE SCALE GENOMIC DNA]</scope>
    <source>
        <strain evidence="2 3">CCFEE 5522</strain>
    </source>
</reference>
<evidence type="ECO:0000313" key="2">
    <source>
        <dbReference type="EMBL" id="KAK4550476.1"/>
    </source>
</evidence>
<dbReference type="EMBL" id="JAVFHQ010000001">
    <property type="protein sequence ID" value="KAK4550476.1"/>
    <property type="molecule type" value="Genomic_DNA"/>
</dbReference>
<sequence length="76" mass="7875">MASKQAEDVASSEGGPKTDRSTEARGTQLESGKMENSLEANKANKVYMSDASEVAGRKGKGTGTGLLDKLTPGKKS</sequence>
<protein>
    <submittedName>
        <fullName evidence="2">Uncharacterized protein</fullName>
    </submittedName>
</protein>
<dbReference type="AlphaFoldDB" id="A0AAV9JZE5"/>
<keyword evidence="3" id="KW-1185">Reference proteome</keyword>
<proteinExistence type="predicted"/>
<feature type="region of interest" description="Disordered" evidence="1">
    <location>
        <begin position="1"/>
        <end position="76"/>
    </location>
</feature>
<organism evidence="2 3">
    <name type="scientific">Oleoguttula mirabilis</name>
    <dbReference type="NCBI Taxonomy" id="1507867"/>
    <lineage>
        <taxon>Eukaryota</taxon>
        <taxon>Fungi</taxon>
        <taxon>Dikarya</taxon>
        <taxon>Ascomycota</taxon>
        <taxon>Pezizomycotina</taxon>
        <taxon>Dothideomycetes</taxon>
        <taxon>Dothideomycetidae</taxon>
        <taxon>Mycosphaerellales</taxon>
        <taxon>Teratosphaeriaceae</taxon>
        <taxon>Oleoguttula</taxon>
    </lineage>
</organism>
<gene>
    <name evidence="2" type="ORF">LTR36_000055</name>
</gene>